<keyword evidence="6" id="KW-1185">Reference proteome</keyword>
<accession>A0ABR0E0I9</accession>
<proteinExistence type="predicted"/>
<evidence type="ECO:0000313" key="6">
    <source>
        <dbReference type="Proteomes" id="UP001305779"/>
    </source>
</evidence>
<feature type="domain" description="Zn(2)-C6 fungal-type" evidence="4">
    <location>
        <begin position="6"/>
        <end position="35"/>
    </location>
</feature>
<feature type="compositionally biased region" description="Basic and acidic residues" evidence="3">
    <location>
        <begin position="82"/>
        <end position="93"/>
    </location>
</feature>
<protein>
    <recommendedName>
        <fullName evidence="4">Zn(2)-C6 fungal-type domain-containing protein</fullName>
    </recommendedName>
</protein>
<dbReference type="PROSITE" id="PS00463">
    <property type="entry name" value="ZN2_CY6_FUNGAL_1"/>
    <property type="match status" value="1"/>
</dbReference>
<dbReference type="PANTHER" id="PTHR37534">
    <property type="entry name" value="TRANSCRIPTIONAL ACTIVATOR PROTEIN UGA3"/>
    <property type="match status" value="1"/>
</dbReference>
<comment type="caution">
    <text evidence="5">The sequence shown here is derived from an EMBL/GenBank/DDBJ whole genome shotgun (WGS) entry which is preliminary data.</text>
</comment>
<comment type="subcellular location">
    <subcellularLocation>
        <location evidence="1">Nucleus</location>
    </subcellularLocation>
</comment>
<dbReference type="PANTHER" id="PTHR37534:SF20">
    <property type="entry name" value="PRO1A C6 ZINK-FINGER PROTEIN"/>
    <property type="match status" value="1"/>
</dbReference>
<gene>
    <name evidence="5" type="ORF">PRZ48_014297</name>
</gene>
<dbReference type="InterPro" id="IPR001138">
    <property type="entry name" value="Zn2Cys6_DnaBD"/>
</dbReference>
<keyword evidence="2" id="KW-0539">Nucleus</keyword>
<dbReference type="CDD" id="cd00067">
    <property type="entry name" value="GAL4"/>
    <property type="match status" value="1"/>
</dbReference>
<sequence length="448" mass="50093">MINPNGCWTCKDRRKKCDERNEDVCDNCKFLQIECHRGAKPEWMDGGGRQDEMAQFFKKEVRAHSHSRLAGRGQQRRNVAGADEREVQKSVESRRERLVGATENGPSCSSTASDDTLHWESRTPFSETVLLSFYLDNVLPFLLPFYHPDIQREGGRAWILEFAASSHVVRGVILSQSSYFFALSRGTSSSGWNAIEAQSANTFQMLHHATDVMIRTSVREQLQGAVRVLMGIMQMQRFDVCIGSFENCRAHLDVATELFCDILACAKEQLDQSAAKSSSAEGDTASCVARLPDAERAALRVSTALILFDDVIASIVLKRSPKLSKFHEYLLGKVGDTGSGVLNLDEVVGCPNDVLLQMARIAEMNSPDRYDHQSASFDSVQLAERATAIRDSLHGQLLLLEQDLQQHPPQSFPIFDDPRQAAQRHSVARIWIHTALLQLNVLSCPYDH</sequence>
<organism evidence="5 6">
    <name type="scientific">Zasmidium cellare</name>
    <name type="common">Wine cellar mold</name>
    <name type="synonym">Racodium cellare</name>
    <dbReference type="NCBI Taxonomy" id="395010"/>
    <lineage>
        <taxon>Eukaryota</taxon>
        <taxon>Fungi</taxon>
        <taxon>Dikarya</taxon>
        <taxon>Ascomycota</taxon>
        <taxon>Pezizomycotina</taxon>
        <taxon>Dothideomycetes</taxon>
        <taxon>Dothideomycetidae</taxon>
        <taxon>Mycosphaerellales</taxon>
        <taxon>Mycosphaerellaceae</taxon>
        <taxon>Zasmidium</taxon>
    </lineage>
</organism>
<evidence type="ECO:0000256" key="1">
    <source>
        <dbReference type="ARBA" id="ARBA00004123"/>
    </source>
</evidence>
<evidence type="ECO:0000256" key="3">
    <source>
        <dbReference type="SAM" id="MobiDB-lite"/>
    </source>
</evidence>
<dbReference type="SUPFAM" id="SSF57701">
    <property type="entry name" value="Zn2/Cys6 DNA-binding domain"/>
    <property type="match status" value="1"/>
</dbReference>
<evidence type="ECO:0000256" key="2">
    <source>
        <dbReference type="ARBA" id="ARBA00023242"/>
    </source>
</evidence>
<dbReference type="InterPro" id="IPR021858">
    <property type="entry name" value="Fun_TF"/>
</dbReference>
<reference evidence="5 6" key="1">
    <citation type="journal article" date="2023" name="G3 (Bethesda)">
        <title>A chromosome-level genome assembly of Zasmidium syzygii isolated from banana leaves.</title>
        <authorList>
            <person name="van Westerhoven A.C."/>
            <person name="Mehrabi R."/>
            <person name="Talebi R."/>
            <person name="Steentjes M.B.F."/>
            <person name="Corcolon B."/>
            <person name="Chong P.A."/>
            <person name="Kema G.H.J."/>
            <person name="Seidl M.F."/>
        </authorList>
    </citation>
    <scope>NUCLEOTIDE SEQUENCE [LARGE SCALE GENOMIC DNA]</scope>
    <source>
        <strain evidence="5 6">P124</strain>
    </source>
</reference>
<evidence type="ECO:0000259" key="4">
    <source>
        <dbReference type="PROSITE" id="PS50048"/>
    </source>
</evidence>
<dbReference type="EMBL" id="JAXOVC010000013">
    <property type="protein sequence ID" value="KAK4494941.1"/>
    <property type="molecule type" value="Genomic_DNA"/>
</dbReference>
<name>A0ABR0E0I9_ZASCE</name>
<dbReference type="Pfam" id="PF11951">
    <property type="entry name" value="Fungal_trans_2"/>
    <property type="match status" value="1"/>
</dbReference>
<dbReference type="PROSITE" id="PS50048">
    <property type="entry name" value="ZN2_CY6_FUNGAL_2"/>
    <property type="match status" value="1"/>
</dbReference>
<feature type="region of interest" description="Disordered" evidence="3">
    <location>
        <begin position="67"/>
        <end position="93"/>
    </location>
</feature>
<evidence type="ECO:0000313" key="5">
    <source>
        <dbReference type="EMBL" id="KAK4494941.1"/>
    </source>
</evidence>
<dbReference type="InterPro" id="IPR036864">
    <property type="entry name" value="Zn2-C6_fun-type_DNA-bd_sf"/>
</dbReference>
<dbReference type="Proteomes" id="UP001305779">
    <property type="component" value="Unassembled WGS sequence"/>
</dbReference>